<sequence length="522" mass="59883">MRFLRWLLVIWLSLENVNAIKYDNETMEPVSMQLLSFGLQHPEPIGVWTTNSGEPVEIRNLITVNSDAFSNQLNIDANLNFDAERIPERVVHAKGTAAFGYFEVTNDVSKYTSADLFNGIGKKTPLVVRFSTSTQSLGGPDAIHELKGMAIKFYTNQGNLDLLCLQTPIYLYRDPLIFSSVNHGFKRNPKTSLFDFTAIWDITTLRPTILHTFLWTRSDFGNPNGYRMMDAFPIHTYELSNSLGETHYVRFNFRTEQGLANLTADQGAAISGRDLDYYNRDLYNAIARKDYPSWRLEMDVMTPKDIRRVNYDPFDVTRLWKNGTYFTIPIGRLVLNESPDNMYRVSEHSAFNPGHLVPGIPGPVDFLFKGRRMFYRDTQNYRLGRNHNKIFVNLPSYAKTYVRDGKPPVRDNMEDAPNYFPNSFNGPMPYVDESRPKEKVLVLENNAVDLEPHWFFYNYVLTSEAERQRLVDNLAVTLVSVTEPVLSRAMKMLKLIDRDLGIRVSISLEVARSATEANATKK</sequence>
<protein>
    <submittedName>
        <fullName evidence="1">Uncharacterized protein</fullName>
    </submittedName>
</protein>
<organism evidence="1 2">
    <name type="scientific">Dendrolimus kikuchii</name>
    <dbReference type="NCBI Taxonomy" id="765133"/>
    <lineage>
        <taxon>Eukaryota</taxon>
        <taxon>Metazoa</taxon>
        <taxon>Ecdysozoa</taxon>
        <taxon>Arthropoda</taxon>
        <taxon>Hexapoda</taxon>
        <taxon>Insecta</taxon>
        <taxon>Pterygota</taxon>
        <taxon>Neoptera</taxon>
        <taxon>Endopterygota</taxon>
        <taxon>Lepidoptera</taxon>
        <taxon>Glossata</taxon>
        <taxon>Ditrysia</taxon>
        <taxon>Bombycoidea</taxon>
        <taxon>Lasiocampidae</taxon>
        <taxon>Dendrolimus</taxon>
    </lineage>
</organism>
<evidence type="ECO:0000313" key="1">
    <source>
        <dbReference type="EMBL" id="KAJ0183151.1"/>
    </source>
</evidence>
<accession>A0ACC1DIE4</accession>
<name>A0ACC1DIE4_9NEOP</name>
<reference evidence="1 2" key="1">
    <citation type="journal article" date="2021" name="Front. Genet.">
        <title>Chromosome-Level Genome Assembly Reveals Significant Gene Expansion in the Toll and IMD Signaling Pathways of Dendrolimus kikuchii.</title>
        <authorList>
            <person name="Zhou J."/>
            <person name="Wu P."/>
            <person name="Xiong Z."/>
            <person name="Liu N."/>
            <person name="Zhao N."/>
            <person name="Ji M."/>
            <person name="Qiu Y."/>
            <person name="Yang B."/>
        </authorList>
    </citation>
    <scope>NUCLEOTIDE SEQUENCE [LARGE SCALE GENOMIC DNA]</scope>
    <source>
        <strain evidence="1">Ann1</strain>
    </source>
</reference>
<gene>
    <name evidence="1" type="ORF">K1T71_001127</name>
</gene>
<evidence type="ECO:0000313" key="2">
    <source>
        <dbReference type="Proteomes" id="UP000824533"/>
    </source>
</evidence>
<proteinExistence type="predicted"/>
<keyword evidence="2" id="KW-1185">Reference proteome</keyword>
<dbReference type="EMBL" id="CM034388">
    <property type="protein sequence ID" value="KAJ0183151.1"/>
    <property type="molecule type" value="Genomic_DNA"/>
</dbReference>
<comment type="caution">
    <text evidence="1">The sequence shown here is derived from an EMBL/GenBank/DDBJ whole genome shotgun (WGS) entry which is preliminary data.</text>
</comment>
<dbReference type="Proteomes" id="UP000824533">
    <property type="component" value="Linkage Group LG02"/>
</dbReference>